<dbReference type="AlphaFoldDB" id="A0A916RTU0"/>
<dbReference type="Pfam" id="PF03646">
    <property type="entry name" value="FlaG"/>
    <property type="match status" value="1"/>
</dbReference>
<dbReference type="InterPro" id="IPR035924">
    <property type="entry name" value="FlaG-like_sf"/>
</dbReference>
<keyword evidence="3" id="KW-1185">Reference proteome</keyword>
<evidence type="ECO:0000256" key="1">
    <source>
        <dbReference type="SAM" id="MobiDB-lite"/>
    </source>
</evidence>
<dbReference type="PANTHER" id="PTHR37166">
    <property type="entry name" value="PROTEIN FLAG"/>
    <property type="match status" value="1"/>
</dbReference>
<organism evidence="2 3">
    <name type="scientific">Ornithinibacillus halotolerans</name>
    <dbReference type="NCBI Taxonomy" id="1274357"/>
    <lineage>
        <taxon>Bacteria</taxon>
        <taxon>Bacillati</taxon>
        <taxon>Bacillota</taxon>
        <taxon>Bacilli</taxon>
        <taxon>Bacillales</taxon>
        <taxon>Bacillaceae</taxon>
        <taxon>Ornithinibacillus</taxon>
    </lineage>
</organism>
<dbReference type="Proteomes" id="UP000613512">
    <property type="component" value="Unassembled WGS sequence"/>
</dbReference>
<dbReference type="PANTHER" id="PTHR37166:SF1">
    <property type="entry name" value="PROTEIN FLAG"/>
    <property type="match status" value="1"/>
</dbReference>
<dbReference type="InterPro" id="IPR005186">
    <property type="entry name" value="FlaG"/>
</dbReference>
<feature type="region of interest" description="Disordered" evidence="1">
    <location>
        <begin position="1"/>
        <end position="25"/>
    </location>
</feature>
<dbReference type="SUPFAM" id="SSF160214">
    <property type="entry name" value="FlaG-like"/>
    <property type="match status" value="1"/>
</dbReference>
<reference evidence="2" key="1">
    <citation type="journal article" date="2014" name="Int. J. Syst. Evol. Microbiol.">
        <title>Complete genome sequence of Corynebacterium casei LMG S-19264T (=DSM 44701T), isolated from a smear-ripened cheese.</title>
        <authorList>
            <consortium name="US DOE Joint Genome Institute (JGI-PGF)"/>
            <person name="Walter F."/>
            <person name="Albersmeier A."/>
            <person name="Kalinowski J."/>
            <person name="Ruckert C."/>
        </authorList>
    </citation>
    <scope>NUCLEOTIDE SEQUENCE</scope>
    <source>
        <strain evidence="2">CGMCC 1.12408</strain>
    </source>
</reference>
<feature type="compositionally biased region" description="Polar residues" evidence="1">
    <location>
        <begin position="7"/>
        <end position="20"/>
    </location>
</feature>
<comment type="caution">
    <text evidence="2">The sequence shown here is derived from an EMBL/GenBank/DDBJ whole genome shotgun (WGS) entry which is preliminary data.</text>
</comment>
<protein>
    <recommendedName>
        <fullName evidence="4">Flagellar protein FlaG</fullName>
    </recommendedName>
</protein>
<proteinExistence type="predicted"/>
<accession>A0A916RTU0</accession>
<reference evidence="2" key="2">
    <citation type="submission" date="2020-09" db="EMBL/GenBank/DDBJ databases">
        <authorList>
            <person name="Sun Q."/>
            <person name="Zhou Y."/>
        </authorList>
    </citation>
    <scope>NUCLEOTIDE SEQUENCE</scope>
    <source>
        <strain evidence="2">CGMCC 1.12408</strain>
    </source>
</reference>
<dbReference type="EMBL" id="BMEY01000003">
    <property type="protein sequence ID" value="GGA67211.1"/>
    <property type="molecule type" value="Genomic_DNA"/>
</dbReference>
<gene>
    <name evidence="2" type="ORF">GCM10008025_08820</name>
</gene>
<dbReference type="RefSeq" id="WP_188383470.1">
    <property type="nucleotide sequence ID" value="NZ_BMEY01000003.1"/>
</dbReference>
<evidence type="ECO:0008006" key="4">
    <source>
        <dbReference type="Google" id="ProtNLM"/>
    </source>
</evidence>
<evidence type="ECO:0000313" key="2">
    <source>
        <dbReference type="EMBL" id="GGA67211.1"/>
    </source>
</evidence>
<dbReference type="Gene3D" id="3.30.160.170">
    <property type="entry name" value="FlaG-like"/>
    <property type="match status" value="1"/>
</dbReference>
<dbReference type="NCBIfam" id="NF005834">
    <property type="entry name" value="PRK07738.1"/>
    <property type="match status" value="1"/>
</dbReference>
<sequence length="117" mass="13557">MRLDSLSVHTQPLQNSNNNRDTTENKAVVQVNRLNQSRPSKDENERDVITAIDKLNDFMEPLNTSLKFELHEELNEYYVAIVNPDTNEVVKEIPPKKILDMYAAMGEFMGFLFDKKI</sequence>
<name>A0A916RTU0_9BACI</name>
<evidence type="ECO:0000313" key="3">
    <source>
        <dbReference type="Proteomes" id="UP000613512"/>
    </source>
</evidence>